<dbReference type="Gene3D" id="3.40.50.150">
    <property type="entry name" value="Vaccinia Virus protein VP39"/>
    <property type="match status" value="1"/>
</dbReference>
<evidence type="ECO:0000256" key="2">
    <source>
        <dbReference type="ARBA" id="ARBA00022679"/>
    </source>
</evidence>
<comment type="caution">
    <text evidence="4">The sequence shown here is derived from an EMBL/GenBank/DDBJ whole genome shotgun (WGS) entry which is preliminary data.</text>
</comment>
<gene>
    <name evidence="4" type="ORF">MHA02_19770</name>
</gene>
<accession>A0A512IPF3</accession>
<dbReference type="Pfam" id="PF13649">
    <property type="entry name" value="Methyltransf_25"/>
    <property type="match status" value="1"/>
</dbReference>
<feature type="domain" description="Methyltransferase" evidence="3">
    <location>
        <begin position="267"/>
        <end position="359"/>
    </location>
</feature>
<proteinExistence type="predicted"/>
<evidence type="ECO:0000259" key="3">
    <source>
        <dbReference type="Pfam" id="PF13649"/>
    </source>
</evidence>
<dbReference type="SUPFAM" id="SSF53335">
    <property type="entry name" value="S-adenosyl-L-methionine-dependent methyltransferases"/>
    <property type="match status" value="1"/>
</dbReference>
<dbReference type="GO" id="GO:0008168">
    <property type="term" value="F:methyltransferase activity"/>
    <property type="evidence" value="ECO:0007669"/>
    <property type="project" value="UniProtKB-KW"/>
</dbReference>
<dbReference type="CDD" id="cd02440">
    <property type="entry name" value="AdoMet_MTases"/>
    <property type="match status" value="1"/>
</dbReference>
<dbReference type="InterPro" id="IPR041698">
    <property type="entry name" value="Methyltransf_25"/>
</dbReference>
<dbReference type="Proteomes" id="UP000321258">
    <property type="component" value="Unassembled WGS sequence"/>
</dbReference>
<organism evidence="4 5">
    <name type="scientific">Methylobacterium haplocladii</name>
    <dbReference type="NCBI Taxonomy" id="1176176"/>
    <lineage>
        <taxon>Bacteria</taxon>
        <taxon>Pseudomonadati</taxon>
        <taxon>Pseudomonadota</taxon>
        <taxon>Alphaproteobacteria</taxon>
        <taxon>Hyphomicrobiales</taxon>
        <taxon>Methylobacteriaceae</taxon>
        <taxon>Methylobacterium</taxon>
    </lineage>
</organism>
<keyword evidence="5" id="KW-1185">Reference proteome</keyword>
<evidence type="ECO:0000256" key="1">
    <source>
        <dbReference type="ARBA" id="ARBA00022603"/>
    </source>
</evidence>
<evidence type="ECO:0000313" key="4">
    <source>
        <dbReference type="EMBL" id="GEO99589.1"/>
    </source>
</evidence>
<reference evidence="4 5" key="1">
    <citation type="submission" date="2019-07" db="EMBL/GenBank/DDBJ databases">
        <title>Whole genome shotgun sequence of Methylobacterium haplocladii NBRC 107714.</title>
        <authorList>
            <person name="Hosoyama A."/>
            <person name="Uohara A."/>
            <person name="Ohji S."/>
            <person name="Ichikawa N."/>
        </authorList>
    </citation>
    <scope>NUCLEOTIDE SEQUENCE [LARGE SCALE GENOMIC DNA]</scope>
    <source>
        <strain evidence="4 5">NBRC 107714</strain>
    </source>
</reference>
<name>A0A512IPF3_9HYPH</name>
<sequence length="457" mass="49808">MLAFQPPCRLLGRFLPGADPHASVNVSCDGRHWARVPVTQDADGPNFALDLPSVAKTRPIDIAITSIGEGLLGAMTARVQPRLNAHGLAAASVLAVHDQPQFGAPWMSFDGARIVVSGSHLPPGGDPGQLSVRFGPGVAFEVAYPLPSPEFEHHFWYWPNGGLSNFQITIDLASSAAGSDPFSFEFVYPTAAPSSHSTDGIQGVGRKVYIPRRLDSAVCFPRDSNQLTRVQTWSNDLSVNFTGYSAFKTIESLFGHYGVRAGPGVTILDWGCGHGRVTRHLIQNWPEARISGADVDRQNVEWCNAHLDGDFVTLPLRPPSSIADASLDGIFGISVMTHLTADVQQLWLKEIARILKPDGVALITFAGFAAVSFASVFRSPEWWQRWQETEFDDEQHDPALDGKIDDGTYYRNTLQSPSYTLGAWGDYLEIVDIYPGAIGNQDVAVLRRRNAAKRSAS</sequence>
<dbReference type="PANTHER" id="PTHR43861:SF1">
    <property type="entry name" value="TRANS-ACONITATE 2-METHYLTRANSFERASE"/>
    <property type="match status" value="1"/>
</dbReference>
<protein>
    <recommendedName>
        <fullName evidence="3">Methyltransferase domain-containing protein</fullName>
    </recommendedName>
</protein>
<dbReference type="EMBL" id="BJZT01000019">
    <property type="protein sequence ID" value="GEO99589.1"/>
    <property type="molecule type" value="Genomic_DNA"/>
</dbReference>
<evidence type="ECO:0000313" key="5">
    <source>
        <dbReference type="Proteomes" id="UP000321258"/>
    </source>
</evidence>
<keyword evidence="2" id="KW-0808">Transferase</keyword>
<dbReference type="AlphaFoldDB" id="A0A512IPF3"/>
<dbReference type="GO" id="GO:0032259">
    <property type="term" value="P:methylation"/>
    <property type="evidence" value="ECO:0007669"/>
    <property type="project" value="UniProtKB-KW"/>
</dbReference>
<dbReference type="InterPro" id="IPR029063">
    <property type="entry name" value="SAM-dependent_MTases_sf"/>
</dbReference>
<dbReference type="PANTHER" id="PTHR43861">
    <property type="entry name" value="TRANS-ACONITATE 2-METHYLTRANSFERASE-RELATED"/>
    <property type="match status" value="1"/>
</dbReference>
<keyword evidence="1" id="KW-0489">Methyltransferase</keyword>